<feature type="compositionally biased region" description="Polar residues" evidence="3">
    <location>
        <begin position="323"/>
        <end position="350"/>
    </location>
</feature>
<keyword evidence="2" id="KW-0768">Sushi</keyword>
<feature type="transmembrane region" description="Helical" evidence="4">
    <location>
        <begin position="519"/>
        <end position="541"/>
    </location>
</feature>
<proteinExistence type="predicted"/>
<dbReference type="SMART" id="SM00032">
    <property type="entry name" value="CCP"/>
    <property type="match status" value="2"/>
</dbReference>
<feature type="compositionally biased region" description="Low complexity" evidence="3">
    <location>
        <begin position="444"/>
        <end position="495"/>
    </location>
</feature>
<dbReference type="PANTHER" id="PTHR23282">
    <property type="entry name" value="APICAL ENDOSOMAL GLYCOPROTEIN PRECURSOR"/>
    <property type="match status" value="1"/>
</dbReference>
<dbReference type="InterPro" id="IPR000436">
    <property type="entry name" value="Sushi_SCR_CCP_dom"/>
</dbReference>
<dbReference type="InterPro" id="IPR035976">
    <property type="entry name" value="Sushi/SCR/CCP_sf"/>
</dbReference>
<keyword evidence="4" id="KW-1133">Transmembrane helix</keyword>
<dbReference type="CDD" id="cd00033">
    <property type="entry name" value="CCP"/>
    <property type="match status" value="2"/>
</dbReference>
<sequence>MCNTQLRLLLLLSVAMFASHAESTELCPRITIENGRVKMRSRNRVAKFRCRRNFLMIEGDRFVTCSLGTWRGTVPKCVGSGCNGEFSITNGRFLLLFGEALAQFECDHGYQLVGSSALSCNGRRWNASEPTCEAPQHTLYDCNFEESNCGWTSEATRDMRWTRTQGRPYAQWVGKRPSIDHTYNNISGHYMYVDTSVNGDWKDVARLYSPVLQPFVISPTCATLWVYKPMNDTGELNIYAKPESEDLDILAPEVSITDEAWADWHLVYISLQDIDEPFQIVVEAVWGDGYMSDVAIDDFLATYGMNCIDLEVEFKRQSKTEAHNVSNPDSSWLPIPTQTSQNVITSGPAPTSTTLEQRTLSSTTTTQKPTTSSLSTPVNAVTPPNPTTTTTTTTTTTSSVKPTTPSTTVKASTSTTTRSSTIITTTSKKPFTAITIKPTDKSTTKQSITKSTTSKPTTKSTTSKPTTKSTTQKPTTKSTSQRLTTTKVAVTKTSTQAPPADLPVSDEVKSPEQEKQFSVFLSILLISLGIVFIVALLIFMYKKCDTLRQLKFSEDSDVKYLQQGDDESNGFGDSDSLVYHPRSRSVPSGSNYSSPSTSSASSMHSDIGDCANLVRKPIRPPPPVPLAAAAASRRPAIEDISSEADICDPRSSPLSSSLISWAESSQMTEVPLMQATDTPTSSTNSPSLGGAGNVGVTEGAYNIGSTQRGAHNLLGSQSDTHNNGSSSVNYSPYSSPTLPPPVPPRSHGGGTAI</sequence>
<dbReference type="Proteomes" id="UP000694843">
    <property type="component" value="Unplaced"/>
</dbReference>
<comment type="caution">
    <text evidence="2">Lacks conserved residue(s) required for the propagation of feature annotation.</text>
</comment>
<evidence type="ECO:0000256" key="1">
    <source>
        <dbReference type="ARBA" id="ARBA00023157"/>
    </source>
</evidence>
<keyword evidence="1 2" id="KW-1015">Disulfide bond</keyword>
<dbReference type="SUPFAM" id="SSF57535">
    <property type="entry name" value="Complement control module/SCR domain"/>
    <property type="match status" value="2"/>
</dbReference>
<evidence type="ECO:0000313" key="8">
    <source>
        <dbReference type="Proteomes" id="UP000694843"/>
    </source>
</evidence>
<evidence type="ECO:0000256" key="2">
    <source>
        <dbReference type="PROSITE-ProRule" id="PRU00302"/>
    </source>
</evidence>
<keyword evidence="5" id="KW-0732">Signal</keyword>
<dbReference type="CDD" id="cd06263">
    <property type="entry name" value="MAM"/>
    <property type="match status" value="1"/>
</dbReference>
<feature type="domain" description="Sushi" evidence="7">
    <location>
        <begin position="80"/>
        <end position="134"/>
    </location>
</feature>
<feature type="region of interest" description="Disordered" evidence="3">
    <location>
        <begin position="708"/>
        <end position="753"/>
    </location>
</feature>
<feature type="region of interest" description="Disordered" evidence="3">
    <location>
        <begin position="321"/>
        <end position="421"/>
    </location>
</feature>
<feature type="compositionally biased region" description="Low complexity" evidence="3">
    <location>
        <begin position="584"/>
        <end position="605"/>
    </location>
</feature>
<evidence type="ECO:0000259" key="6">
    <source>
        <dbReference type="PROSITE" id="PS50060"/>
    </source>
</evidence>
<evidence type="ECO:0000256" key="4">
    <source>
        <dbReference type="SAM" id="Phobius"/>
    </source>
</evidence>
<feature type="region of interest" description="Disordered" evidence="3">
    <location>
        <begin position="563"/>
        <end position="605"/>
    </location>
</feature>
<reference evidence="9" key="1">
    <citation type="submission" date="2025-08" db="UniProtKB">
        <authorList>
            <consortium name="RefSeq"/>
        </authorList>
    </citation>
    <scope>IDENTIFICATION</scope>
    <source>
        <tissue evidence="9">Whole organism</tissue>
    </source>
</reference>
<name>A0A8B7PD47_HYAAZ</name>
<keyword evidence="8" id="KW-1185">Reference proteome</keyword>
<dbReference type="Gene3D" id="2.10.70.10">
    <property type="entry name" value="Complement Module, domain 1"/>
    <property type="match status" value="2"/>
</dbReference>
<dbReference type="InterPro" id="IPR013320">
    <property type="entry name" value="ConA-like_dom_sf"/>
</dbReference>
<dbReference type="InterPro" id="IPR000998">
    <property type="entry name" value="MAM_dom"/>
</dbReference>
<evidence type="ECO:0000259" key="7">
    <source>
        <dbReference type="PROSITE" id="PS50923"/>
    </source>
</evidence>
<feature type="chain" id="PRO_5034973485" evidence="5">
    <location>
        <begin position="22"/>
        <end position="753"/>
    </location>
</feature>
<dbReference type="KEGG" id="hazt:108679804"/>
<gene>
    <name evidence="9" type="primary">LOC108679804</name>
</gene>
<dbReference type="OMA" id="NNISGHY"/>
<feature type="compositionally biased region" description="Low complexity" evidence="3">
    <location>
        <begin position="351"/>
        <end position="421"/>
    </location>
</feature>
<feature type="domain" description="MAM" evidence="6">
    <location>
        <begin position="140"/>
        <end position="309"/>
    </location>
</feature>
<feature type="compositionally biased region" description="Polar residues" evidence="3">
    <location>
        <begin position="708"/>
        <end position="721"/>
    </location>
</feature>
<evidence type="ECO:0000313" key="9">
    <source>
        <dbReference type="RefSeq" id="XP_018024018.1"/>
    </source>
</evidence>
<feature type="compositionally biased region" description="Low complexity" evidence="3">
    <location>
        <begin position="722"/>
        <end position="736"/>
    </location>
</feature>
<accession>A0A8B7PD47</accession>
<dbReference type="InterPro" id="IPR051560">
    <property type="entry name" value="MAM_domain-containing"/>
</dbReference>
<dbReference type="PROSITE" id="PS50923">
    <property type="entry name" value="SUSHI"/>
    <property type="match status" value="2"/>
</dbReference>
<feature type="domain" description="Sushi" evidence="7">
    <location>
        <begin position="25"/>
        <end position="79"/>
    </location>
</feature>
<dbReference type="GeneID" id="108679804"/>
<organism evidence="8 9">
    <name type="scientific">Hyalella azteca</name>
    <name type="common">Amphipod</name>
    <dbReference type="NCBI Taxonomy" id="294128"/>
    <lineage>
        <taxon>Eukaryota</taxon>
        <taxon>Metazoa</taxon>
        <taxon>Ecdysozoa</taxon>
        <taxon>Arthropoda</taxon>
        <taxon>Crustacea</taxon>
        <taxon>Multicrustacea</taxon>
        <taxon>Malacostraca</taxon>
        <taxon>Eumalacostraca</taxon>
        <taxon>Peracarida</taxon>
        <taxon>Amphipoda</taxon>
        <taxon>Senticaudata</taxon>
        <taxon>Talitrida</taxon>
        <taxon>Talitroidea</taxon>
        <taxon>Hyalellidae</taxon>
        <taxon>Hyalella</taxon>
    </lineage>
</organism>
<dbReference type="RefSeq" id="XP_018024018.1">
    <property type="nucleotide sequence ID" value="XM_018168529.2"/>
</dbReference>
<feature type="region of interest" description="Disordered" evidence="3">
    <location>
        <begin position="437"/>
        <end position="509"/>
    </location>
</feature>
<feature type="disulfide bond" evidence="2">
    <location>
        <begin position="50"/>
        <end position="77"/>
    </location>
</feature>
<protein>
    <submittedName>
        <fullName evidence="9">Mucin-5AC</fullName>
    </submittedName>
</protein>
<dbReference type="SMART" id="SM00137">
    <property type="entry name" value="MAM"/>
    <property type="match status" value="1"/>
</dbReference>
<dbReference type="SUPFAM" id="SSF49899">
    <property type="entry name" value="Concanavalin A-like lectins/glucanases"/>
    <property type="match status" value="1"/>
</dbReference>
<dbReference type="GO" id="GO:0016020">
    <property type="term" value="C:membrane"/>
    <property type="evidence" value="ECO:0007669"/>
    <property type="project" value="InterPro"/>
</dbReference>
<feature type="signal peptide" evidence="5">
    <location>
        <begin position="1"/>
        <end position="21"/>
    </location>
</feature>
<dbReference type="Pfam" id="PF00629">
    <property type="entry name" value="MAM"/>
    <property type="match status" value="1"/>
</dbReference>
<dbReference type="Pfam" id="PF00084">
    <property type="entry name" value="Sushi"/>
    <property type="match status" value="2"/>
</dbReference>
<dbReference type="Gene3D" id="2.60.120.200">
    <property type="match status" value="1"/>
</dbReference>
<dbReference type="PROSITE" id="PS50060">
    <property type="entry name" value="MAM_2"/>
    <property type="match status" value="1"/>
</dbReference>
<evidence type="ECO:0000256" key="3">
    <source>
        <dbReference type="SAM" id="MobiDB-lite"/>
    </source>
</evidence>
<dbReference type="AlphaFoldDB" id="A0A8B7PD47"/>
<dbReference type="OrthoDB" id="6107927at2759"/>
<keyword evidence="4" id="KW-0812">Transmembrane</keyword>
<dbReference type="PANTHER" id="PTHR23282:SF101">
    <property type="entry name" value="MAM DOMAIN-CONTAINING PROTEIN"/>
    <property type="match status" value="1"/>
</dbReference>
<keyword evidence="4" id="KW-0472">Membrane</keyword>
<evidence type="ECO:0000256" key="5">
    <source>
        <dbReference type="SAM" id="SignalP"/>
    </source>
</evidence>